<feature type="domain" description="Prephenate/arogenate dehydrogenase" evidence="2">
    <location>
        <begin position="1"/>
        <end position="157"/>
    </location>
</feature>
<dbReference type="RefSeq" id="WP_139226365.1">
    <property type="nucleotide sequence ID" value="NZ_FOSK01000009.1"/>
</dbReference>
<dbReference type="EMBL" id="FOSK01000009">
    <property type="protein sequence ID" value="SFK82262.1"/>
    <property type="molecule type" value="Genomic_DNA"/>
</dbReference>
<evidence type="ECO:0000256" key="1">
    <source>
        <dbReference type="ARBA" id="ARBA00023002"/>
    </source>
</evidence>
<dbReference type="Gene3D" id="3.40.50.720">
    <property type="entry name" value="NAD(P)-binding Rossmann-like Domain"/>
    <property type="match status" value="1"/>
</dbReference>
<reference evidence="3 5" key="1">
    <citation type="submission" date="2016-10" db="EMBL/GenBank/DDBJ databases">
        <authorList>
            <person name="Varghese N."/>
            <person name="Submissions S."/>
        </authorList>
    </citation>
    <scope>NUCLEOTIDE SEQUENCE [LARGE SCALE GENOMIC DNA]</scope>
    <source>
        <strain evidence="3 5">DSM 16392</strain>
    </source>
</reference>
<evidence type="ECO:0000313" key="4">
    <source>
        <dbReference type="EMBL" id="SFL23323.1"/>
    </source>
</evidence>
<gene>
    <name evidence="3" type="ORF">SAMN04488518_109249</name>
    <name evidence="4" type="ORF">SAMN04488518_1251</name>
</gene>
<dbReference type="Proteomes" id="UP000199598">
    <property type="component" value="Unassembled WGS sequence"/>
</dbReference>
<dbReference type="PANTHER" id="PTHR21363:SF0">
    <property type="entry name" value="PREPHENATE DEHYDROGENASE [NADP(+)]"/>
    <property type="match status" value="1"/>
</dbReference>
<feature type="non-terminal residue" evidence="3">
    <location>
        <position position="1"/>
    </location>
</feature>
<keyword evidence="5" id="KW-1185">Reference proteome</keyword>
<comment type="caution">
    <text evidence="3">The sequence shown here is derived from an EMBL/GenBank/DDBJ whole genome shotgun (WGS) entry which is preliminary data.</text>
</comment>
<keyword evidence="1" id="KW-0560">Oxidoreductase</keyword>
<evidence type="ECO:0000313" key="5">
    <source>
        <dbReference type="Proteomes" id="UP000199598"/>
    </source>
</evidence>
<protein>
    <submittedName>
        <fullName evidence="3">Prephenate dehydrogenase</fullName>
    </submittedName>
</protein>
<dbReference type="PROSITE" id="PS51176">
    <property type="entry name" value="PDH_ADH"/>
    <property type="match status" value="1"/>
</dbReference>
<organism evidence="3 5">
    <name type="scientific">Pseudovibrio ascidiaceicola</name>
    <dbReference type="NCBI Taxonomy" id="285279"/>
    <lineage>
        <taxon>Bacteria</taxon>
        <taxon>Pseudomonadati</taxon>
        <taxon>Pseudomonadota</taxon>
        <taxon>Alphaproteobacteria</taxon>
        <taxon>Hyphomicrobiales</taxon>
        <taxon>Stappiaceae</taxon>
        <taxon>Pseudovibrio</taxon>
    </lineage>
</organism>
<accession>A0A1I4CLW4</accession>
<dbReference type="InterPro" id="IPR008927">
    <property type="entry name" value="6-PGluconate_DH-like_C_sf"/>
</dbReference>
<dbReference type="SUPFAM" id="SSF48179">
    <property type="entry name" value="6-phosphogluconate dehydrogenase C-terminal domain-like"/>
    <property type="match status" value="1"/>
</dbReference>
<dbReference type="Pfam" id="PF20463">
    <property type="entry name" value="PDH_C"/>
    <property type="match status" value="1"/>
</dbReference>
<evidence type="ECO:0000259" key="2">
    <source>
        <dbReference type="PROSITE" id="PS51176"/>
    </source>
</evidence>
<dbReference type="EMBL" id="FOSK01000025">
    <property type="protein sequence ID" value="SFL23323.1"/>
    <property type="molecule type" value="Genomic_DNA"/>
</dbReference>
<dbReference type="InterPro" id="IPR003099">
    <property type="entry name" value="Prephen_DH"/>
</dbReference>
<sequence>RWLLPDNVDIVASHPLFGPQSATTGIKGLKIAVCPIQGKRHARLVAFLRKILGLTVIVTTPEDHDQEAAVVQGLTHLIAKVLLRMGPLPTRMTTKSFDLLSEAISMVQHDAPEVFEAIEKANPYAETVRRRFFDLAASLSEELEAALRASPNNESGH</sequence>
<name>A0A1I4CLW4_9HYPH</name>
<dbReference type="InterPro" id="IPR046825">
    <property type="entry name" value="PDH_C"/>
</dbReference>
<dbReference type="PANTHER" id="PTHR21363">
    <property type="entry name" value="PREPHENATE DEHYDROGENASE"/>
    <property type="match status" value="1"/>
</dbReference>
<dbReference type="InterPro" id="IPR050812">
    <property type="entry name" value="Preph/Arog_dehydrog"/>
</dbReference>
<evidence type="ECO:0000313" key="3">
    <source>
        <dbReference type="EMBL" id="SFK82262.1"/>
    </source>
</evidence>
<proteinExistence type="predicted"/>